<keyword evidence="2" id="KW-1185">Reference proteome</keyword>
<accession>A0A4C1ZXY2</accession>
<organism evidence="1 2">
    <name type="scientific">Eumeta variegata</name>
    <name type="common">Bagworm moth</name>
    <name type="synonym">Eumeta japonica</name>
    <dbReference type="NCBI Taxonomy" id="151549"/>
    <lineage>
        <taxon>Eukaryota</taxon>
        <taxon>Metazoa</taxon>
        <taxon>Ecdysozoa</taxon>
        <taxon>Arthropoda</taxon>
        <taxon>Hexapoda</taxon>
        <taxon>Insecta</taxon>
        <taxon>Pterygota</taxon>
        <taxon>Neoptera</taxon>
        <taxon>Endopterygota</taxon>
        <taxon>Lepidoptera</taxon>
        <taxon>Glossata</taxon>
        <taxon>Ditrysia</taxon>
        <taxon>Tineoidea</taxon>
        <taxon>Psychidae</taxon>
        <taxon>Oiketicinae</taxon>
        <taxon>Eumeta</taxon>
    </lineage>
</organism>
<evidence type="ECO:0000313" key="2">
    <source>
        <dbReference type="Proteomes" id="UP000299102"/>
    </source>
</evidence>
<protein>
    <submittedName>
        <fullName evidence="1">Uncharacterized protein</fullName>
    </submittedName>
</protein>
<gene>
    <name evidence="1" type="ORF">EVAR_89844_1</name>
</gene>
<name>A0A4C1ZXY2_EUMVA</name>
<proteinExistence type="predicted"/>
<comment type="caution">
    <text evidence="1">The sequence shown here is derived from an EMBL/GenBank/DDBJ whole genome shotgun (WGS) entry which is preliminary data.</text>
</comment>
<evidence type="ECO:0000313" key="1">
    <source>
        <dbReference type="EMBL" id="GBP91894.1"/>
    </source>
</evidence>
<sequence>MPARYLVKQKACTPCASIEARPRGLSECKQAAKWLLSETARPPPLFAAPGAVSSEFGTSRATNPQRCLHLLYERSKQIVV</sequence>
<reference evidence="1 2" key="1">
    <citation type="journal article" date="2019" name="Commun. Biol.">
        <title>The bagworm genome reveals a unique fibroin gene that provides high tensile strength.</title>
        <authorList>
            <person name="Kono N."/>
            <person name="Nakamura H."/>
            <person name="Ohtoshi R."/>
            <person name="Tomita M."/>
            <person name="Numata K."/>
            <person name="Arakawa K."/>
        </authorList>
    </citation>
    <scope>NUCLEOTIDE SEQUENCE [LARGE SCALE GENOMIC DNA]</scope>
</reference>
<dbReference type="Proteomes" id="UP000299102">
    <property type="component" value="Unassembled WGS sequence"/>
</dbReference>
<dbReference type="AlphaFoldDB" id="A0A4C1ZXY2"/>
<dbReference type="EMBL" id="BGZK01002221">
    <property type="protein sequence ID" value="GBP91894.1"/>
    <property type="molecule type" value="Genomic_DNA"/>
</dbReference>